<dbReference type="Pfam" id="PF13431">
    <property type="entry name" value="TPR_17"/>
    <property type="match status" value="1"/>
</dbReference>
<dbReference type="KEGG" id="vcn:VOLCADRAFT_120154"/>
<dbReference type="InterPro" id="IPR011990">
    <property type="entry name" value="TPR-like_helical_dom_sf"/>
</dbReference>
<evidence type="ECO:0000256" key="3">
    <source>
        <dbReference type="ARBA" id="ARBA00005348"/>
    </source>
</evidence>
<protein>
    <submittedName>
        <fullName evidence="11">Uncharacterized protein</fullName>
    </submittedName>
</protein>
<keyword evidence="10" id="KW-1133">Transmembrane helix</keyword>
<dbReference type="GO" id="GO:0005829">
    <property type="term" value="C:cytosol"/>
    <property type="evidence" value="ECO:0007669"/>
    <property type="project" value="TreeGrafter"/>
</dbReference>
<evidence type="ECO:0000256" key="4">
    <source>
        <dbReference type="ARBA" id="ARBA00022490"/>
    </source>
</evidence>
<comment type="similarity">
    <text evidence="3">Belongs to the peroxisomal targeting signal receptor family.</text>
</comment>
<dbReference type="Pfam" id="PF13432">
    <property type="entry name" value="TPR_16"/>
    <property type="match status" value="1"/>
</dbReference>
<feature type="repeat" description="TPR" evidence="8">
    <location>
        <begin position="713"/>
        <end position="746"/>
    </location>
</feature>
<comment type="subcellular location">
    <subcellularLocation>
        <location evidence="2">Cytoplasm</location>
    </subcellularLocation>
    <subcellularLocation>
        <location evidence="1">Peroxisome</location>
    </subcellularLocation>
</comment>
<dbReference type="SMART" id="SM00028">
    <property type="entry name" value="TPR"/>
    <property type="match status" value="3"/>
</dbReference>
<feature type="transmembrane region" description="Helical" evidence="10">
    <location>
        <begin position="615"/>
        <end position="635"/>
    </location>
</feature>
<evidence type="ECO:0000256" key="2">
    <source>
        <dbReference type="ARBA" id="ARBA00004496"/>
    </source>
</evidence>
<keyword evidence="6 8" id="KW-0802">TPR repeat</keyword>
<keyword evidence="7" id="KW-0576">Peroxisome</keyword>
<dbReference type="eggNOG" id="KOG1125">
    <property type="taxonomic scope" value="Eukaryota"/>
</dbReference>
<dbReference type="InterPro" id="IPR019734">
    <property type="entry name" value="TPR_rpt"/>
</dbReference>
<dbReference type="SUPFAM" id="SSF48452">
    <property type="entry name" value="TPR-like"/>
    <property type="match status" value="1"/>
</dbReference>
<gene>
    <name evidence="11" type="ORF">VOLCADRAFT_120154</name>
</gene>
<evidence type="ECO:0000256" key="1">
    <source>
        <dbReference type="ARBA" id="ARBA00004275"/>
    </source>
</evidence>
<keyword evidence="5" id="KW-0677">Repeat</keyword>
<evidence type="ECO:0000256" key="8">
    <source>
        <dbReference type="PROSITE-ProRule" id="PRU00339"/>
    </source>
</evidence>
<proteinExistence type="inferred from homology"/>
<organism evidence="12">
    <name type="scientific">Volvox carteri f. nagariensis</name>
    <dbReference type="NCBI Taxonomy" id="3068"/>
    <lineage>
        <taxon>Eukaryota</taxon>
        <taxon>Viridiplantae</taxon>
        <taxon>Chlorophyta</taxon>
        <taxon>core chlorophytes</taxon>
        <taxon>Chlorophyceae</taxon>
        <taxon>CS clade</taxon>
        <taxon>Chlamydomonadales</taxon>
        <taxon>Volvocaceae</taxon>
        <taxon>Volvox</taxon>
    </lineage>
</organism>
<keyword evidence="10" id="KW-0812">Transmembrane</keyword>
<evidence type="ECO:0000256" key="9">
    <source>
        <dbReference type="SAM" id="MobiDB-lite"/>
    </source>
</evidence>
<feature type="region of interest" description="Disordered" evidence="9">
    <location>
        <begin position="436"/>
        <end position="456"/>
    </location>
</feature>
<evidence type="ECO:0000256" key="6">
    <source>
        <dbReference type="ARBA" id="ARBA00022803"/>
    </source>
</evidence>
<feature type="repeat" description="TPR" evidence="8">
    <location>
        <begin position="747"/>
        <end position="780"/>
    </location>
</feature>
<dbReference type="FunCoup" id="D8TH76">
    <property type="interactions" value="327"/>
</dbReference>
<dbReference type="GO" id="GO:0005052">
    <property type="term" value="F:peroxisome matrix targeting signal-1 binding"/>
    <property type="evidence" value="ECO:0007669"/>
    <property type="project" value="TreeGrafter"/>
</dbReference>
<evidence type="ECO:0000256" key="10">
    <source>
        <dbReference type="SAM" id="Phobius"/>
    </source>
</evidence>
<keyword evidence="10" id="KW-0472">Membrane</keyword>
<reference evidence="11 12" key="1">
    <citation type="journal article" date="2010" name="Science">
        <title>Genomic analysis of organismal complexity in the multicellular green alga Volvox carteri.</title>
        <authorList>
            <person name="Prochnik S.E."/>
            <person name="Umen J."/>
            <person name="Nedelcu A.M."/>
            <person name="Hallmann A."/>
            <person name="Miller S.M."/>
            <person name="Nishii I."/>
            <person name="Ferris P."/>
            <person name="Kuo A."/>
            <person name="Mitros T."/>
            <person name="Fritz-Laylin L.K."/>
            <person name="Hellsten U."/>
            <person name="Chapman J."/>
            <person name="Simakov O."/>
            <person name="Rensing S.A."/>
            <person name="Terry A."/>
            <person name="Pangilinan J."/>
            <person name="Kapitonov V."/>
            <person name="Jurka J."/>
            <person name="Salamov A."/>
            <person name="Shapiro H."/>
            <person name="Schmutz J."/>
            <person name="Grimwood J."/>
            <person name="Lindquist E."/>
            <person name="Lucas S."/>
            <person name="Grigoriev I.V."/>
            <person name="Schmitt R."/>
            <person name="Kirk D."/>
            <person name="Rokhsar D.S."/>
        </authorList>
    </citation>
    <scope>NUCLEOTIDE SEQUENCE [LARGE SCALE GENOMIC DNA]</scope>
    <source>
        <strain evidence="12">f. Nagariensis / Eve</strain>
    </source>
</reference>
<dbReference type="PROSITE" id="PS50005">
    <property type="entry name" value="TPR"/>
    <property type="match status" value="3"/>
</dbReference>
<dbReference type="Pfam" id="PF13181">
    <property type="entry name" value="TPR_8"/>
    <property type="match status" value="1"/>
</dbReference>
<dbReference type="Gene3D" id="1.25.40.10">
    <property type="entry name" value="Tetratricopeptide repeat domain"/>
    <property type="match status" value="1"/>
</dbReference>
<dbReference type="RefSeq" id="XP_002945667.1">
    <property type="nucleotide sequence ID" value="XM_002945621.1"/>
</dbReference>
<feature type="repeat" description="TPR" evidence="8">
    <location>
        <begin position="781"/>
        <end position="814"/>
    </location>
</feature>
<feature type="compositionally biased region" description="Low complexity" evidence="9">
    <location>
        <begin position="444"/>
        <end position="456"/>
    </location>
</feature>
<dbReference type="STRING" id="3068.D8TH76"/>
<dbReference type="PANTHER" id="PTHR10130:SF0">
    <property type="entry name" value="GH08708P"/>
    <property type="match status" value="1"/>
</dbReference>
<dbReference type="InterPro" id="IPR024111">
    <property type="entry name" value="PEX5/PEX5L"/>
</dbReference>
<dbReference type="AlphaFoldDB" id="D8TH76"/>
<evidence type="ECO:0000256" key="7">
    <source>
        <dbReference type="ARBA" id="ARBA00023140"/>
    </source>
</evidence>
<dbReference type="InParanoid" id="D8TH76"/>
<keyword evidence="12" id="KW-1185">Reference proteome</keyword>
<dbReference type="Proteomes" id="UP000001058">
    <property type="component" value="Unassembled WGS sequence"/>
</dbReference>
<dbReference type="GO" id="GO:0016560">
    <property type="term" value="P:protein import into peroxisome matrix, docking"/>
    <property type="evidence" value="ECO:0007669"/>
    <property type="project" value="TreeGrafter"/>
</dbReference>
<sequence>MSSLRDLVAGSDMCTPSDGAGPSNALGGLVNTLLGGAGKTQEQLRELPGMGPGVAGPSTFARHVHTPAELAMAGPSGLQVPGLGPPRMDAAAAESFLQGIHGGPSAAAAAAAAPAEWDAIFHGQEARVPGPIVLAPPAPPLAPTAAGELMPRGPPPMLAPHFQLTVADKVRIRDRATIMARHLYADQGDKFADMQVGHLLASLRIDPRELPAQLNHVHHADWHEAWRAAATGAPPPSASAELAAASAAAAAAAQLPGGPGQWDAIWEHRHGPGAAAQGPASLLRPPSTGWANEFAQAQAVPPPAAWAAEFTGTAAAAAAAVPADSASTWAADFKQEQEQATAAVASDDRASQATRGSVDTRATSAALAAVLSQASDPKMRNSKFLQFVSKMSKGELILEDNKVVERGPEATTSWAAEFGQQQGTAPPAASQWAAEFGQQQAVDAGPATSGPAAAGAVRGGDWVEEFARGVSDLRLDEGLDAATGAQLEAAWREGEEEEGIAWWEDRVDTAKDRDEERQFEEWERLYGHGAVEESFGLGGTHTYERAGPGEYVFSESNPFLGDPEAQQKGKELFRRGVLSEAALALEAEVRAHPENAEAWRLLGTVHAENDDDRQVVVVVVIVVVVIVVAAIAAMMRAHSADPRDPEVLLALGVSHTNELSQLEAVRHLRSWLAAQPAYKALDAAAGEAPDSSQRLTHVIRIFESAAAQTPSDPELQVALGVLHHLGRQYGPAVQAFQRALELRPSDYSLWNKLGATLANNGRSGEALAAYQKALDLKPNYMRAWTNMAISFANLGDYDRSAAFYVRALGLNASAEHVWNYMRVVLTCSGRIDLLEAVESKDLAVLQEAFPL</sequence>
<keyword evidence="4" id="KW-0963">Cytoplasm</keyword>
<dbReference type="PANTHER" id="PTHR10130">
    <property type="entry name" value="PEROXISOMAL TARGETING SIGNAL 1 RECEPTOR PEX5"/>
    <property type="match status" value="1"/>
</dbReference>
<name>D8TH76_VOLCA</name>
<evidence type="ECO:0000256" key="5">
    <source>
        <dbReference type="ARBA" id="ARBA00022737"/>
    </source>
</evidence>
<accession>D8TH76</accession>
<dbReference type="GeneID" id="9625452"/>
<evidence type="ECO:0000313" key="12">
    <source>
        <dbReference type="Proteomes" id="UP000001058"/>
    </source>
</evidence>
<dbReference type="GO" id="GO:0005778">
    <property type="term" value="C:peroxisomal membrane"/>
    <property type="evidence" value="ECO:0007669"/>
    <property type="project" value="TreeGrafter"/>
</dbReference>
<dbReference type="OrthoDB" id="10006023at2759"/>
<dbReference type="EMBL" id="GL378323">
    <property type="protein sequence ID" value="EFJ52662.1"/>
    <property type="molecule type" value="Genomic_DNA"/>
</dbReference>
<evidence type="ECO:0000313" key="11">
    <source>
        <dbReference type="EMBL" id="EFJ52662.1"/>
    </source>
</evidence>
<feature type="region of interest" description="Disordered" evidence="9">
    <location>
        <begin position="1"/>
        <end position="21"/>
    </location>
</feature>